<dbReference type="Gene3D" id="2.80.10.50">
    <property type="match status" value="1"/>
</dbReference>
<dbReference type="InterPro" id="IPR000772">
    <property type="entry name" value="Ricin_B_lectin"/>
</dbReference>
<dbReference type="Pfam" id="PF00652">
    <property type="entry name" value="Ricin_B_lectin"/>
    <property type="match status" value="1"/>
</dbReference>
<dbReference type="AlphaFoldDB" id="A0A9P6E9I1"/>
<dbReference type="SUPFAM" id="SSF50370">
    <property type="entry name" value="Ricin B-like lectins"/>
    <property type="match status" value="1"/>
</dbReference>
<feature type="domain" description="Ricin B lectin" evidence="2">
    <location>
        <begin position="26"/>
        <end position="158"/>
    </location>
</feature>
<dbReference type="OrthoDB" id="6770063at2759"/>
<dbReference type="PROSITE" id="PS50231">
    <property type="entry name" value="RICIN_B_LECTIN"/>
    <property type="match status" value="1"/>
</dbReference>
<evidence type="ECO:0000313" key="4">
    <source>
        <dbReference type="Proteomes" id="UP000807306"/>
    </source>
</evidence>
<name>A0A9P6E9I1_9AGAR</name>
<keyword evidence="4" id="KW-1185">Reference proteome</keyword>
<dbReference type="SMART" id="SM00458">
    <property type="entry name" value="RICIN"/>
    <property type="match status" value="1"/>
</dbReference>
<sequence length="174" mass="18790">MLARLSIALALAATGLAQVVVPAGYRTATISTAWNDKFVLQPQAPIKSGSAVVLYSVNNHIEQQWYLKDGSTKVQLANTTLCLDAGSNHNNGNPLTVTTCSDTLASQKWQYNTDSQIVLDQTGTKLCADLYMGTLQNNTRIVIWNCIAGDKNHIWKTTNVTVPVVPPVTTPPPP</sequence>
<dbReference type="InterPro" id="IPR035992">
    <property type="entry name" value="Ricin_B-like_lectins"/>
</dbReference>
<reference evidence="3" key="1">
    <citation type="submission" date="2020-11" db="EMBL/GenBank/DDBJ databases">
        <authorList>
            <consortium name="DOE Joint Genome Institute"/>
            <person name="Ahrendt S."/>
            <person name="Riley R."/>
            <person name="Andreopoulos W."/>
            <person name="Labutti K."/>
            <person name="Pangilinan J."/>
            <person name="Ruiz-Duenas F.J."/>
            <person name="Barrasa J.M."/>
            <person name="Sanchez-Garcia M."/>
            <person name="Camarero S."/>
            <person name="Miyauchi S."/>
            <person name="Serrano A."/>
            <person name="Linde D."/>
            <person name="Babiker R."/>
            <person name="Drula E."/>
            <person name="Ayuso-Fernandez I."/>
            <person name="Pacheco R."/>
            <person name="Padilla G."/>
            <person name="Ferreira P."/>
            <person name="Barriuso J."/>
            <person name="Kellner H."/>
            <person name="Castanera R."/>
            <person name="Alfaro M."/>
            <person name="Ramirez L."/>
            <person name="Pisabarro A.G."/>
            <person name="Kuo A."/>
            <person name="Tritt A."/>
            <person name="Lipzen A."/>
            <person name="He G."/>
            <person name="Yan M."/>
            <person name="Ng V."/>
            <person name="Cullen D."/>
            <person name="Martin F."/>
            <person name="Rosso M.-N."/>
            <person name="Henrissat B."/>
            <person name="Hibbett D."/>
            <person name="Martinez A.T."/>
            <person name="Grigoriev I.V."/>
        </authorList>
    </citation>
    <scope>NUCLEOTIDE SEQUENCE</scope>
    <source>
        <strain evidence="3">CBS 506.95</strain>
    </source>
</reference>
<gene>
    <name evidence="3" type="ORF">CPB83DRAFT_838343</name>
</gene>
<dbReference type="EMBL" id="MU157887">
    <property type="protein sequence ID" value="KAF9525233.1"/>
    <property type="molecule type" value="Genomic_DNA"/>
</dbReference>
<accession>A0A9P6E9I1</accession>
<dbReference type="Proteomes" id="UP000807306">
    <property type="component" value="Unassembled WGS sequence"/>
</dbReference>
<feature type="signal peptide" evidence="1">
    <location>
        <begin position="1"/>
        <end position="17"/>
    </location>
</feature>
<evidence type="ECO:0000313" key="3">
    <source>
        <dbReference type="EMBL" id="KAF9525233.1"/>
    </source>
</evidence>
<organism evidence="3 4">
    <name type="scientific">Crepidotus variabilis</name>
    <dbReference type="NCBI Taxonomy" id="179855"/>
    <lineage>
        <taxon>Eukaryota</taxon>
        <taxon>Fungi</taxon>
        <taxon>Dikarya</taxon>
        <taxon>Basidiomycota</taxon>
        <taxon>Agaricomycotina</taxon>
        <taxon>Agaricomycetes</taxon>
        <taxon>Agaricomycetidae</taxon>
        <taxon>Agaricales</taxon>
        <taxon>Agaricineae</taxon>
        <taxon>Crepidotaceae</taxon>
        <taxon>Crepidotus</taxon>
    </lineage>
</organism>
<evidence type="ECO:0000259" key="2">
    <source>
        <dbReference type="SMART" id="SM00458"/>
    </source>
</evidence>
<proteinExistence type="predicted"/>
<comment type="caution">
    <text evidence="3">The sequence shown here is derived from an EMBL/GenBank/DDBJ whole genome shotgun (WGS) entry which is preliminary data.</text>
</comment>
<keyword evidence="1" id="KW-0732">Signal</keyword>
<protein>
    <submittedName>
        <fullName evidence="3">Ricin B lectin domain-containing protein</fullName>
    </submittedName>
</protein>
<evidence type="ECO:0000256" key="1">
    <source>
        <dbReference type="SAM" id="SignalP"/>
    </source>
</evidence>
<feature type="chain" id="PRO_5040179932" evidence="1">
    <location>
        <begin position="18"/>
        <end position="174"/>
    </location>
</feature>